<accession>A0A552U9V8</accession>
<gene>
    <name evidence="2" type="ORF">FMM06_15155</name>
</gene>
<dbReference type="InterPro" id="IPR017495">
    <property type="entry name" value="PuhC"/>
</dbReference>
<organism evidence="2 3">
    <name type="scientific">Glacieibacterium frigidum</name>
    <dbReference type="NCBI Taxonomy" id="2593303"/>
    <lineage>
        <taxon>Bacteria</taxon>
        <taxon>Pseudomonadati</taxon>
        <taxon>Pseudomonadota</taxon>
        <taxon>Alphaproteobacteria</taxon>
        <taxon>Sphingomonadales</taxon>
        <taxon>Sphingosinicellaceae</taxon>
        <taxon>Glacieibacterium</taxon>
    </lineage>
</organism>
<dbReference type="RefSeq" id="WP_144335161.1">
    <property type="nucleotide sequence ID" value="NZ_VJWA01000002.1"/>
</dbReference>
<dbReference type="OrthoDB" id="7848123at2"/>
<keyword evidence="3" id="KW-1185">Reference proteome</keyword>
<evidence type="ECO:0000313" key="2">
    <source>
        <dbReference type="EMBL" id="TRW14992.1"/>
    </source>
</evidence>
<proteinExistence type="predicted"/>
<feature type="transmembrane region" description="Helical" evidence="1">
    <location>
        <begin position="12"/>
        <end position="35"/>
    </location>
</feature>
<reference evidence="2 3" key="1">
    <citation type="submission" date="2019-07" db="EMBL/GenBank/DDBJ databases">
        <title>Novel species isolated from glacier.</title>
        <authorList>
            <person name="Liu Q."/>
            <person name="Xin Y.-H."/>
        </authorList>
    </citation>
    <scope>NUCLEOTIDE SEQUENCE [LARGE SCALE GENOMIC DNA]</scope>
    <source>
        <strain evidence="2 3">LB1R16</strain>
    </source>
</reference>
<evidence type="ECO:0000313" key="3">
    <source>
        <dbReference type="Proteomes" id="UP000317894"/>
    </source>
</evidence>
<keyword evidence="1" id="KW-0472">Membrane</keyword>
<keyword evidence="1" id="KW-1133">Transmembrane helix</keyword>
<dbReference type="GO" id="GO:0008168">
    <property type="term" value="F:methyltransferase activity"/>
    <property type="evidence" value="ECO:0007669"/>
    <property type="project" value="UniProtKB-KW"/>
</dbReference>
<dbReference type="Proteomes" id="UP000317894">
    <property type="component" value="Unassembled WGS sequence"/>
</dbReference>
<dbReference type="EMBL" id="VJWA01000002">
    <property type="protein sequence ID" value="TRW14992.1"/>
    <property type="molecule type" value="Genomic_DNA"/>
</dbReference>
<sequence length="152" mass="15698">MSHSHDANVPRGALIAMGGLVAVSLLLVGAVRIGLVPPAASPVGERVAAKAVAVKSRDLVFIDTAAGDVAVRDVVTGKVDTAVAAGSKTGFIRGVMRGLARDRHIRGLDGTKPFRLTQWSNGDLTLTDSATGRIIELGAFGETNRASFQALL</sequence>
<keyword evidence="2" id="KW-0489">Methyltransferase</keyword>
<name>A0A552U9V8_9SPHN</name>
<evidence type="ECO:0000256" key="1">
    <source>
        <dbReference type="SAM" id="Phobius"/>
    </source>
</evidence>
<dbReference type="NCBIfam" id="TIGR03054">
    <property type="entry name" value="photo_alph_chp1"/>
    <property type="match status" value="1"/>
</dbReference>
<comment type="caution">
    <text evidence="2">The sequence shown here is derived from an EMBL/GenBank/DDBJ whole genome shotgun (WGS) entry which is preliminary data.</text>
</comment>
<keyword evidence="2" id="KW-0808">Transferase</keyword>
<protein>
    <submittedName>
        <fullName evidence="2">Phosphonoacetaldehyde methylase</fullName>
    </submittedName>
</protein>
<dbReference type="GO" id="GO:0032259">
    <property type="term" value="P:methylation"/>
    <property type="evidence" value="ECO:0007669"/>
    <property type="project" value="UniProtKB-KW"/>
</dbReference>
<dbReference type="AlphaFoldDB" id="A0A552U9V8"/>
<keyword evidence="1" id="KW-0812">Transmembrane</keyword>